<organism evidence="1 2">
    <name type="scientific">Tanacetum coccineum</name>
    <dbReference type="NCBI Taxonomy" id="301880"/>
    <lineage>
        <taxon>Eukaryota</taxon>
        <taxon>Viridiplantae</taxon>
        <taxon>Streptophyta</taxon>
        <taxon>Embryophyta</taxon>
        <taxon>Tracheophyta</taxon>
        <taxon>Spermatophyta</taxon>
        <taxon>Magnoliopsida</taxon>
        <taxon>eudicotyledons</taxon>
        <taxon>Gunneridae</taxon>
        <taxon>Pentapetalae</taxon>
        <taxon>asterids</taxon>
        <taxon>campanulids</taxon>
        <taxon>Asterales</taxon>
        <taxon>Asteraceae</taxon>
        <taxon>Asteroideae</taxon>
        <taxon>Anthemideae</taxon>
        <taxon>Anthemidinae</taxon>
        <taxon>Tanacetum</taxon>
    </lineage>
</organism>
<protein>
    <submittedName>
        <fullName evidence="1">Proteasome subunit beta type-5</fullName>
    </submittedName>
</protein>
<comment type="caution">
    <text evidence="1">The sequence shown here is derived from an EMBL/GenBank/DDBJ whole genome shotgun (WGS) entry which is preliminary data.</text>
</comment>
<keyword evidence="1" id="KW-0647">Proteasome</keyword>
<dbReference type="SUPFAM" id="SSF56235">
    <property type="entry name" value="N-terminal nucleophile aminohydrolases (Ntn hydrolases)"/>
    <property type="match status" value="1"/>
</dbReference>
<sequence length="232" mass="25584">MLIALGAKNKLKLIIGEYEEPSTTSSLRAYWERSNDMLISWILNTPIDTLPQPMSLLDQWFTSASPNTIEFHVHARMDQLQNQLNQVLMMMQNAQNDVDGMAPHVAGDVSGSNLAMCVHLDVTIEVIIMKLDFSGLESSTPLYGASNELLFDGFTAAPAFDLPVTSNFDEYQKKSVQMVKPAKGTTTLAFIFEGGVMVAADSRASMGGYICMRLSYCHSFSSTILTSDEEFS</sequence>
<reference evidence="1" key="2">
    <citation type="submission" date="2022-01" db="EMBL/GenBank/DDBJ databases">
        <authorList>
            <person name="Yamashiro T."/>
            <person name="Shiraishi A."/>
            <person name="Satake H."/>
            <person name="Nakayama K."/>
        </authorList>
    </citation>
    <scope>NUCLEOTIDE SEQUENCE</scope>
</reference>
<dbReference type="PANTHER" id="PTHR37610:SF40">
    <property type="entry name" value="OS01G0909600 PROTEIN"/>
    <property type="match status" value="1"/>
</dbReference>
<gene>
    <name evidence="1" type="ORF">Tco_0991514</name>
</gene>
<evidence type="ECO:0000313" key="2">
    <source>
        <dbReference type="Proteomes" id="UP001151760"/>
    </source>
</evidence>
<keyword evidence="2" id="KW-1185">Reference proteome</keyword>
<dbReference type="EMBL" id="BQNB010016847">
    <property type="protein sequence ID" value="GJT56460.1"/>
    <property type="molecule type" value="Genomic_DNA"/>
</dbReference>
<evidence type="ECO:0000313" key="1">
    <source>
        <dbReference type="EMBL" id="GJT56460.1"/>
    </source>
</evidence>
<accession>A0ABQ5F0P9</accession>
<dbReference type="InterPro" id="IPR029055">
    <property type="entry name" value="Ntn_hydrolases_N"/>
</dbReference>
<dbReference type="PANTHER" id="PTHR37610">
    <property type="entry name" value="CCHC-TYPE DOMAIN-CONTAINING PROTEIN"/>
    <property type="match status" value="1"/>
</dbReference>
<reference evidence="1" key="1">
    <citation type="journal article" date="2022" name="Int. J. Mol. Sci.">
        <title>Draft Genome of Tanacetum Coccineum: Genomic Comparison of Closely Related Tanacetum-Family Plants.</title>
        <authorList>
            <person name="Yamashiro T."/>
            <person name="Shiraishi A."/>
            <person name="Nakayama K."/>
            <person name="Satake H."/>
        </authorList>
    </citation>
    <scope>NUCLEOTIDE SEQUENCE</scope>
</reference>
<dbReference type="Gene3D" id="3.60.20.10">
    <property type="entry name" value="Glutamine Phosphoribosylpyrophosphate, subunit 1, domain 1"/>
    <property type="match status" value="1"/>
</dbReference>
<proteinExistence type="predicted"/>
<dbReference type="Proteomes" id="UP001151760">
    <property type="component" value="Unassembled WGS sequence"/>
</dbReference>
<name>A0ABQ5F0P9_9ASTR</name>
<dbReference type="GO" id="GO:0000502">
    <property type="term" value="C:proteasome complex"/>
    <property type="evidence" value="ECO:0007669"/>
    <property type="project" value="UniProtKB-KW"/>
</dbReference>